<name>A0ABR4YJ50_9BACT</name>
<dbReference type="Proteomes" id="UP000030889">
    <property type="component" value="Unassembled WGS sequence"/>
</dbReference>
<comment type="caution">
    <text evidence="2">The sequence shown here is derived from an EMBL/GenBank/DDBJ whole genome shotgun (WGS) entry which is preliminary data.</text>
</comment>
<organism evidence="2 3">
    <name type="scientific">Alistipes inops</name>
    <dbReference type="NCBI Taxonomy" id="1501391"/>
    <lineage>
        <taxon>Bacteria</taxon>
        <taxon>Pseudomonadati</taxon>
        <taxon>Bacteroidota</taxon>
        <taxon>Bacteroidia</taxon>
        <taxon>Bacteroidales</taxon>
        <taxon>Rikenellaceae</taxon>
        <taxon>Alistipes</taxon>
    </lineage>
</organism>
<protein>
    <recommendedName>
        <fullName evidence="1">DUF5655 domain-containing protein</fullName>
    </recommendedName>
</protein>
<evidence type="ECO:0000313" key="2">
    <source>
        <dbReference type="EMBL" id="KHE41608.1"/>
    </source>
</evidence>
<evidence type="ECO:0000313" key="3">
    <source>
        <dbReference type="Proteomes" id="UP000030889"/>
    </source>
</evidence>
<dbReference type="InterPro" id="IPR011856">
    <property type="entry name" value="tRNA_endonuc-like_dom_sf"/>
</dbReference>
<evidence type="ECO:0000259" key="1">
    <source>
        <dbReference type="Pfam" id="PF18899"/>
    </source>
</evidence>
<feature type="domain" description="DUF5655" evidence="1">
    <location>
        <begin position="193"/>
        <end position="302"/>
    </location>
</feature>
<accession>A0ABR4YJ50</accession>
<dbReference type="EMBL" id="JRGF01000010">
    <property type="protein sequence ID" value="KHE41608.1"/>
    <property type="molecule type" value="Genomic_DNA"/>
</dbReference>
<gene>
    <name evidence="2" type="ORF">LG35_08515</name>
</gene>
<sequence>MILFNAGADNLLTAIKEKPFKLEKDIQRLFELNLKQIMGLELVKSEFSVKNKRIDTLAFDPQSKAFAIIEYKRDRNASVFDQGVTYLNLMLQNKEVFIIEYNESLNRTLKQTAVDWSQTRVIFVSSDFTENQIEATNFKDFSIELLQVKRYENRTVSITPIQKSKNAESIKQLTGKNTAAIKTITAVIKTYTEEDLLKGKPDTVTELYQQFKAAIHNLTDGIEVQPQKFYIAFKKDGHNITDIAIQTAGLKLIINIKRGALDDPKHLARDISGIGHLGNGDYGIKVSNNDHLEYIMSLIKQAL</sequence>
<keyword evidence="3" id="KW-1185">Reference proteome</keyword>
<reference evidence="2 3" key="1">
    <citation type="submission" date="2014-09" db="EMBL/GenBank/DDBJ databases">
        <title>Alistipes sp. 627, sp. nov., a novel member of the family Rikenellaceae isolated from human faeces.</title>
        <authorList>
            <person name="Shkoporov A.N."/>
            <person name="Chaplin A.V."/>
            <person name="Motuzova O.V."/>
            <person name="Kafarskaia L.I."/>
            <person name="Khokhlova E.V."/>
            <person name="Efimov B.A."/>
        </authorList>
    </citation>
    <scope>NUCLEOTIDE SEQUENCE [LARGE SCALE GENOMIC DNA]</scope>
    <source>
        <strain evidence="2 3">627</strain>
    </source>
</reference>
<dbReference type="Gene3D" id="3.40.1350.10">
    <property type="match status" value="1"/>
</dbReference>
<proteinExistence type="predicted"/>
<dbReference type="InterPro" id="IPR043714">
    <property type="entry name" value="DUF5655"/>
</dbReference>
<dbReference type="Pfam" id="PF18899">
    <property type="entry name" value="DUF5655"/>
    <property type="match status" value="1"/>
</dbReference>